<evidence type="ECO:0000256" key="6">
    <source>
        <dbReference type="ARBA" id="ARBA00022692"/>
    </source>
</evidence>
<dbReference type="PANTHER" id="PTHR46539">
    <property type="entry name" value="E3 UBIQUITIN-PROTEIN LIGASE ATL42"/>
    <property type="match status" value="1"/>
</dbReference>
<evidence type="ECO:0000256" key="13">
    <source>
        <dbReference type="ARBA" id="ARBA00023136"/>
    </source>
</evidence>
<evidence type="ECO:0000256" key="8">
    <source>
        <dbReference type="ARBA" id="ARBA00022729"/>
    </source>
</evidence>
<evidence type="ECO:0000256" key="2">
    <source>
        <dbReference type="ARBA" id="ARBA00004167"/>
    </source>
</evidence>
<evidence type="ECO:0000256" key="16">
    <source>
        <dbReference type="SAM" id="Phobius"/>
    </source>
</evidence>
<evidence type="ECO:0000256" key="11">
    <source>
        <dbReference type="ARBA" id="ARBA00022833"/>
    </source>
</evidence>
<keyword evidence="7" id="KW-0479">Metal-binding</keyword>
<proteinExistence type="inferred from homology"/>
<keyword evidence="10" id="KW-0833">Ubl conjugation pathway</keyword>
<dbReference type="GO" id="GO:0008270">
    <property type="term" value="F:zinc ion binding"/>
    <property type="evidence" value="ECO:0007669"/>
    <property type="project" value="UniProtKB-KW"/>
</dbReference>
<dbReference type="GO" id="GO:0016020">
    <property type="term" value="C:membrane"/>
    <property type="evidence" value="ECO:0007669"/>
    <property type="project" value="UniProtKB-SubCell"/>
</dbReference>
<keyword evidence="13 16" id="KW-0472">Membrane</keyword>
<dbReference type="EC" id="2.3.2.27" evidence="4"/>
<feature type="transmembrane region" description="Helical" evidence="16">
    <location>
        <begin position="64"/>
        <end position="85"/>
    </location>
</feature>
<keyword evidence="8" id="KW-0732">Signal</keyword>
<gene>
    <name evidence="18" type="ORF">LVIROSA_LOCUS5197</name>
</gene>
<dbReference type="InterPro" id="IPR013083">
    <property type="entry name" value="Znf_RING/FYVE/PHD"/>
</dbReference>
<dbReference type="InterPro" id="IPR001841">
    <property type="entry name" value="Znf_RING"/>
</dbReference>
<dbReference type="Proteomes" id="UP001157418">
    <property type="component" value="Unassembled WGS sequence"/>
</dbReference>
<evidence type="ECO:0000256" key="15">
    <source>
        <dbReference type="PROSITE-ProRule" id="PRU00175"/>
    </source>
</evidence>
<dbReference type="AlphaFoldDB" id="A0AAU9LPE0"/>
<dbReference type="CDD" id="cd16461">
    <property type="entry name" value="RING-H2_EL5-like"/>
    <property type="match status" value="1"/>
</dbReference>
<keyword evidence="6 16" id="KW-0812">Transmembrane</keyword>
<dbReference type="GO" id="GO:0061630">
    <property type="term" value="F:ubiquitin protein ligase activity"/>
    <property type="evidence" value="ECO:0007669"/>
    <property type="project" value="UniProtKB-EC"/>
</dbReference>
<evidence type="ECO:0000256" key="3">
    <source>
        <dbReference type="ARBA" id="ARBA00004906"/>
    </source>
</evidence>
<feature type="domain" description="RING-type" evidence="17">
    <location>
        <begin position="137"/>
        <end position="179"/>
    </location>
</feature>
<dbReference type="Gene3D" id="3.30.40.10">
    <property type="entry name" value="Zinc/RING finger domain, C3HC4 (zinc finger)"/>
    <property type="match status" value="1"/>
</dbReference>
<evidence type="ECO:0000259" key="17">
    <source>
        <dbReference type="PROSITE" id="PS50089"/>
    </source>
</evidence>
<evidence type="ECO:0000256" key="4">
    <source>
        <dbReference type="ARBA" id="ARBA00012483"/>
    </source>
</evidence>
<evidence type="ECO:0000256" key="12">
    <source>
        <dbReference type="ARBA" id="ARBA00022989"/>
    </source>
</evidence>
<dbReference type="PROSITE" id="PS50089">
    <property type="entry name" value="ZF_RING_2"/>
    <property type="match status" value="1"/>
</dbReference>
<evidence type="ECO:0000256" key="9">
    <source>
        <dbReference type="ARBA" id="ARBA00022771"/>
    </source>
</evidence>
<sequence>MNFPTTHLPEFIRILTNQQRQLTILLSFLLIFPYSSLSQSSYTSANEGNNSNSSDSATKFEPSLALVIGILSIVFSLTSLTLIYAKCCHISSSIQHENFGNFPQTRSRFSGIDKTVIESLPFFKFSTLKGSKNGLECSVCLSAFEDIEILRLLPKCKHAFHIDCIDQWLGKHSSCPLCRIKVIVDDITLFTYSNSLRFNEPEPSSLGLFIEREGSSRFGTNIENDEEILHKFNHQIKVCDDHDPMIIKNRWSNVSSSDLLFLKSEMITCMSSNRFDSHLISLEIEGNSDGDRETEVEAMESGGRRSVSEITARPRFLEGEVRVEEERLRRLWLPIARRTVEQFANKEKRSGGDDQQLDNMKSKELLETYDSYPRNLRVLHTDLFIHHNPIRWSVEAPMWLWMRDVRS</sequence>
<accession>A0AAU9LPE0</accession>
<comment type="catalytic activity">
    <reaction evidence="1">
        <text>S-ubiquitinyl-[E2 ubiquitin-conjugating enzyme]-L-cysteine + [acceptor protein]-L-lysine = [E2 ubiquitin-conjugating enzyme]-L-cysteine + N(6)-ubiquitinyl-[acceptor protein]-L-lysine.</text>
        <dbReference type="EC" id="2.3.2.27"/>
    </reaction>
</comment>
<comment type="pathway">
    <text evidence="3">Protein modification; protein ubiquitination.</text>
</comment>
<comment type="caution">
    <text evidence="18">The sequence shown here is derived from an EMBL/GenBank/DDBJ whole genome shotgun (WGS) entry which is preliminary data.</text>
</comment>
<protein>
    <recommendedName>
        <fullName evidence="4">RING-type E3 ubiquitin transferase</fullName>
        <ecNumber evidence="4">2.3.2.27</ecNumber>
    </recommendedName>
</protein>
<comment type="subcellular location">
    <subcellularLocation>
        <location evidence="2">Membrane</location>
        <topology evidence="2">Single-pass membrane protein</topology>
    </subcellularLocation>
</comment>
<evidence type="ECO:0000256" key="1">
    <source>
        <dbReference type="ARBA" id="ARBA00000900"/>
    </source>
</evidence>
<dbReference type="SUPFAM" id="SSF57850">
    <property type="entry name" value="RING/U-box"/>
    <property type="match status" value="1"/>
</dbReference>
<keyword evidence="5" id="KW-0808">Transferase</keyword>
<dbReference type="PANTHER" id="PTHR46539:SF1">
    <property type="entry name" value="E3 UBIQUITIN-PROTEIN LIGASE ATL42"/>
    <property type="match status" value="1"/>
</dbReference>
<evidence type="ECO:0000256" key="5">
    <source>
        <dbReference type="ARBA" id="ARBA00022679"/>
    </source>
</evidence>
<evidence type="ECO:0000256" key="10">
    <source>
        <dbReference type="ARBA" id="ARBA00022786"/>
    </source>
</evidence>
<keyword evidence="12 16" id="KW-1133">Transmembrane helix</keyword>
<name>A0AAU9LPE0_9ASTR</name>
<organism evidence="18 19">
    <name type="scientific">Lactuca virosa</name>
    <dbReference type="NCBI Taxonomy" id="75947"/>
    <lineage>
        <taxon>Eukaryota</taxon>
        <taxon>Viridiplantae</taxon>
        <taxon>Streptophyta</taxon>
        <taxon>Embryophyta</taxon>
        <taxon>Tracheophyta</taxon>
        <taxon>Spermatophyta</taxon>
        <taxon>Magnoliopsida</taxon>
        <taxon>eudicotyledons</taxon>
        <taxon>Gunneridae</taxon>
        <taxon>Pentapetalae</taxon>
        <taxon>asterids</taxon>
        <taxon>campanulids</taxon>
        <taxon>Asterales</taxon>
        <taxon>Asteraceae</taxon>
        <taxon>Cichorioideae</taxon>
        <taxon>Cichorieae</taxon>
        <taxon>Lactucinae</taxon>
        <taxon>Lactuca</taxon>
    </lineage>
</organism>
<dbReference type="Pfam" id="PF13639">
    <property type="entry name" value="zf-RING_2"/>
    <property type="match status" value="1"/>
</dbReference>
<reference evidence="18 19" key="1">
    <citation type="submission" date="2022-01" db="EMBL/GenBank/DDBJ databases">
        <authorList>
            <person name="Xiong W."/>
            <person name="Schranz E."/>
        </authorList>
    </citation>
    <scope>NUCLEOTIDE SEQUENCE [LARGE SCALE GENOMIC DNA]</scope>
</reference>
<evidence type="ECO:0000256" key="14">
    <source>
        <dbReference type="ARBA" id="ARBA00024209"/>
    </source>
</evidence>
<evidence type="ECO:0000313" key="18">
    <source>
        <dbReference type="EMBL" id="CAH1417519.1"/>
    </source>
</evidence>
<evidence type="ECO:0000256" key="7">
    <source>
        <dbReference type="ARBA" id="ARBA00022723"/>
    </source>
</evidence>
<keyword evidence="11" id="KW-0862">Zinc</keyword>
<comment type="similarity">
    <text evidence="14">Belongs to the RING-type zinc finger family. ATL subfamily.</text>
</comment>
<keyword evidence="9 15" id="KW-0863">Zinc-finger</keyword>
<keyword evidence="19" id="KW-1185">Reference proteome</keyword>
<dbReference type="SMART" id="SM00184">
    <property type="entry name" value="RING"/>
    <property type="match status" value="1"/>
</dbReference>
<dbReference type="EMBL" id="CAKMRJ010000100">
    <property type="protein sequence ID" value="CAH1417519.1"/>
    <property type="molecule type" value="Genomic_DNA"/>
</dbReference>
<dbReference type="FunFam" id="3.30.40.10:FF:000285">
    <property type="entry name" value="RING-H2 finger protein ATL43"/>
    <property type="match status" value="1"/>
</dbReference>
<evidence type="ECO:0000313" key="19">
    <source>
        <dbReference type="Proteomes" id="UP001157418"/>
    </source>
</evidence>